<sequence length="230" mass="25169">MDSDADVFVLHDVPNWPQEDLDCLARSGYRLERAVMTDRPGYHTLLLCRPPWYTRGVWNLAGRHFHPGLVRMRLIHLPPDPGQDLYGISGLRPAEEGAEVLLMALHMSERGRRLMRRATAAPGLAGGELVAAVEQLSVQAEAEHGPDWARWPEPPHTRPAGQPVDPTFGLHDPAAPRVLILSHCTTDDDTGPETADQVVISGAASSTVHCPPAPTSADDQMCLVDLEIPR</sequence>
<evidence type="ECO:0000313" key="2">
    <source>
        <dbReference type="EMBL" id="AEW92908.1"/>
    </source>
</evidence>
<evidence type="ECO:0000256" key="1">
    <source>
        <dbReference type="SAM" id="MobiDB-lite"/>
    </source>
</evidence>
<name>F8JRZ7_STREN</name>
<keyword evidence="3" id="KW-1185">Reference proteome</keyword>
<dbReference type="KEGG" id="scy:SCATT_05370"/>
<gene>
    <name evidence="2" type="ordered locus">SCATT_05370</name>
</gene>
<reference evidence="3" key="1">
    <citation type="submission" date="2011-12" db="EMBL/GenBank/DDBJ databases">
        <title>Complete genome sequence of Streptomyces cattleya strain DSM 46488.</title>
        <authorList>
            <person name="Ou H.-Y."/>
            <person name="Li P."/>
            <person name="Zhao C."/>
            <person name="O'Hagan D."/>
            <person name="Deng Z."/>
        </authorList>
    </citation>
    <scope>NUCLEOTIDE SEQUENCE [LARGE SCALE GENOMIC DNA]</scope>
    <source>
        <strain evidence="3">ATCC 35852 / DSM 46488 / JCM 4925 / NBRC 14057 / NRRL 8057</strain>
    </source>
</reference>
<accession>G8WR91</accession>
<dbReference type="HOGENOM" id="CLU_1204226_0_0_11"/>
<accession>F8JRZ7</accession>
<evidence type="ECO:0000313" key="3">
    <source>
        <dbReference type="Proteomes" id="UP000007842"/>
    </source>
</evidence>
<protein>
    <submittedName>
        <fullName evidence="2">Uncharacterized protein</fullName>
    </submittedName>
</protein>
<dbReference type="KEGG" id="sct:SCAT_0527"/>
<organism evidence="2 3">
    <name type="scientific">Streptantibioticus cattleyicolor (strain ATCC 35852 / DSM 46488 / JCM 4925 / NBRC 14057 / NRRL 8057)</name>
    <name type="common">Streptomyces cattleya</name>
    <dbReference type="NCBI Taxonomy" id="1003195"/>
    <lineage>
        <taxon>Bacteria</taxon>
        <taxon>Bacillati</taxon>
        <taxon>Actinomycetota</taxon>
        <taxon>Actinomycetes</taxon>
        <taxon>Kitasatosporales</taxon>
        <taxon>Streptomycetaceae</taxon>
        <taxon>Streptantibioticus</taxon>
    </lineage>
</organism>
<dbReference type="PATRIC" id="fig|1003195.11.peg.2153"/>
<dbReference type="Proteomes" id="UP000007842">
    <property type="component" value="Chromosome"/>
</dbReference>
<dbReference type="EMBL" id="CP003219">
    <property type="protein sequence ID" value="AEW92908.1"/>
    <property type="molecule type" value="Genomic_DNA"/>
</dbReference>
<dbReference type="AlphaFoldDB" id="F8JRZ7"/>
<proteinExistence type="predicted"/>
<dbReference type="STRING" id="1003195.SCATT_05370"/>
<feature type="region of interest" description="Disordered" evidence="1">
    <location>
        <begin position="141"/>
        <end position="172"/>
    </location>
</feature>